<dbReference type="EMBL" id="FNTC01000002">
    <property type="protein sequence ID" value="SEB77145.1"/>
    <property type="molecule type" value="Genomic_DNA"/>
</dbReference>
<dbReference type="SUPFAM" id="SSF89550">
    <property type="entry name" value="PHP domain-like"/>
    <property type="match status" value="1"/>
</dbReference>
<dbReference type="AlphaFoldDB" id="A0A1H4M3Q7"/>
<dbReference type="InterPro" id="IPR027417">
    <property type="entry name" value="P-loop_NTPase"/>
</dbReference>
<dbReference type="Gene3D" id="3.40.50.300">
    <property type="entry name" value="P-loop containing nucleotide triphosphate hydrolases"/>
    <property type="match status" value="2"/>
</dbReference>
<protein>
    <submittedName>
        <fullName evidence="3">AAA domain-containing protein</fullName>
    </submittedName>
</protein>
<evidence type="ECO:0000256" key="1">
    <source>
        <dbReference type="SAM" id="MobiDB-lite"/>
    </source>
</evidence>
<dbReference type="NCBIfam" id="NF045780">
    <property type="entry name" value="TrlF_fam_ATP"/>
    <property type="match status" value="1"/>
</dbReference>
<dbReference type="Proteomes" id="UP000198542">
    <property type="component" value="Unassembled WGS sequence"/>
</dbReference>
<dbReference type="PANTHER" id="PTHR32182">
    <property type="entry name" value="DNA REPLICATION AND REPAIR PROTEIN RECF"/>
    <property type="match status" value="1"/>
</dbReference>
<proteinExistence type="predicted"/>
<reference evidence="4" key="1">
    <citation type="submission" date="2016-10" db="EMBL/GenBank/DDBJ databases">
        <authorList>
            <person name="Varghese N."/>
            <person name="Submissions S."/>
        </authorList>
    </citation>
    <scope>NUCLEOTIDE SEQUENCE [LARGE SCALE GENOMIC DNA]</scope>
    <source>
        <strain evidence="4">BS3660</strain>
    </source>
</reference>
<dbReference type="SUPFAM" id="SSF52540">
    <property type="entry name" value="P-loop containing nucleoside triphosphate hydrolases"/>
    <property type="match status" value="1"/>
</dbReference>
<feature type="domain" description="Rad50/SbcC-type AAA" evidence="2">
    <location>
        <begin position="343"/>
        <end position="561"/>
    </location>
</feature>
<keyword evidence="4" id="KW-1185">Reference proteome</keyword>
<dbReference type="InterPro" id="IPR016195">
    <property type="entry name" value="Pol/histidinol_Pase-like"/>
</dbReference>
<evidence type="ECO:0000313" key="3">
    <source>
        <dbReference type="EMBL" id="SEB77145.1"/>
    </source>
</evidence>
<organism evidence="3 4">
    <name type="scientific">Pseudomonas jessenii</name>
    <dbReference type="NCBI Taxonomy" id="77298"/>
    <lineage>
        <taxon>Bacteria</taxon>
        <taxon>Pseudomonadati</taxon>
        <taxon>Pseudomonadota</taxon>
        <taxon>Gammaproteobacteria</taxon>
        <taxon>Pseudomonadales</taxon>
        <taxon>Pseudomonadaceae</taxon>
        <taxon>Pseudomonas</taxon>
    </lineage>
</organism>
<evidence type="ECO:0000259" key="2">
    <source>
        <dbReference type="Pfam" id="PF13476"/>
    </source>
</evidence>
<evidence type="ECO:0000313" key="4">
    <source>
        <dbReference type="Proteomes" id="UP000198542"/>
    </source>
</evidence>
<feature type="region of interest" description="Disordered" evidence="1">
    <location>
        <begin position="263"/>
        <end position="291"/>
    </location>
</feature>
<dbReference type="GO" id="GO:0005524">
    <property type="term" value="F:ATP binding"/>
    <property type="evidence" value="ECO:0007669"/>
    <property type="project" value="InterPro"/>
</dbReference>
<dbReference type="InterPro" id="IPR038729">
    <property type="entry name" value="Rad50/SbcC_AAA"/>
</dbReference>
<name>A0A1H4M3Q7_PSEJE</name>
<dbReference type="GO" id="GO:0006302">
    <property type="term" value="P:double-strand break repair"/>
    <property type="evidence" value="ECO:0007669"/>
    <property type="project" value="InterPro"/>
</dbReference>
<dbReference type="GO" id="GO:0016887">
    <property type="term" value="F:ATP hydrolysis activity"/>
    <property type="evidence" value="ECO:0007669"/>
    <property type="project" value="InterPro"/>
</dbReference>
<gene>
    <name evidence="3" type="ORF">SAMN04490187_1913</name>
</gene>
<sequence length="972" mass="110109">MISELQRATFRCLAGIALLSKLGCWRTLGAKDWMATEYLGMRWRKTDFQVQTPEDNKHWADDDLRLLTPRRPLIGGEPNESDIQDKAKIFLRRCHELHLEIIGITDHNFSEKTNPRDWFLTHLVEQNKSVSKELGRDPITILPGFEVDIGYHVLCLFEPATRARDIVRVNLILTKLGLEENRRFRGGEPQPLRDNDQTISLKKLLEVVQRCGGIVIGAHSDQHDGILSAARNIEDYRLPGLLAVEVTAFPMAPKYQAILSGKNKDWSRQGRQPAYVQSSDAKSLKTDGENRPLPNSLGYRFTWVKCSKPSITSLRQAFLDGSSRLRLQDVRPSDTQTHPRIVSIKCRGLKFLADQEIFFSPNLNTLIGGRGTGKSTVLELLRFAFGRDKGDTFSESILAKFGRVRATFSDDVEIQVRWQTLPDQVDTISLKSNDEHILLEGEAHDFLTYLKHLPVQFFSQQQLSDLTDVNGGSRLLLMIDDACAAELQVLKGQEETLRAEIRQLFAVQDQSTALASEIKGLKQELLELNRQWQARQDVQQEAQQYQRADAAKRYFQQVQSQFTGDLDRLRAFADTFAKPGGVNDGRVEAWPMADWFNSFTEEVTASRQNSADQLAKLVAQIEGEVVRLFEQNEGWLQVSGELDQVKTAFLEACKARGLQPQDVARLQEIDKARLVKQRALDDKEARFALLEPQKDRLIVALTELHDLWDTEFLLRQHTAHEVSTKTEGAIKVLIHKMADLGQFHAAWTKLSPDGRSRLGRAWDYIGDHIFEDFRKRMIGKKSGPVSPWLHIKEILTGDGALPLALLEYRDELKTHFVTQHQLWREARLTRVEDNVDIQLYRADGSLVGSVQSRALSEGQRNTAVLNLLLAKGEGPIVIDQPEDELDSNFIYHELVPLLRRIKNRRQLIVATHNANLPVNADADLVYALKVAEGRGVVLAEGGLDNNETTGAVLDIMEGSAEAFKRRLAKYHF</sequence>
<dbReference type="Pfam" id="PF13476">
    <property type="entry name" value="AAA_23"/>
    <property type="match status" value="1"/>
</dbReference>
<dbReference type="GO" id="GO:0000731">
    <property type="term" value="P:DNA synthesis involved in DNA repair"/>
    <property type="evidence" value="ECO:0007669"/>
    <property type="project" value="TreeGrafter"/>
</dbReference>
<dbReference type="Gene3D" id="3.20.20.140">
    <property type="entry name" value="Metal-dependent hydrolases"/>
    <property type="match status" value="1"/>
</dbReference>
<dbReference type="InterPro" id="IPR054787">
    <property type="entry name" value="TrlF_ATPase"/>
</dbReference>
<dbReference type="PANTHER" id="PTHR32182:SF22">
    <property type="entry name" value="ATP-DEPENDENT ENDONUCLEASE, OLD FAMILY-RELATED"/>
    <property type="match status" value="1"/>
</dbReference>
<accession>A0A1H4M3Q7</accession>